<reference evidence="2 3" key="1">
    <citation type="submission" date="2017-06" db="EMBL/GenBank/DDBJ databases">
        <authorList>
            <person name="Kim H.J."/>
            <person name="Triplett B.A."/>
        </authorList>
    </citation>
    <scope>NUCLEOTIDE SEQUENCE [LARGE SCALE GENOMIC DNA]</scope>
    <source>
        <strain evidence="2 3">DSM 44715</strain>
    </source>
</reference>
<sequence length="393" mass="41294">MSGTLPLDGMRVVELSSFVATPLGGMTLAQLGADVVRVDQVGGGPDIDRWPLAPSGRSLYWAGLNKGKRSVTADLRSPEGREVVAQLAAECGVVLTNAPARPGLGYDELKAARPDLIHIRLQGTRDGGNAVDYTVNAALGFPEITGPSGQDAPVNHVLPAWDIACGLYMAVGILAAERHRLRTGEGQSLQVALQDVALATAGNLGYLAEAQLGEPRRRLGNDLFGDFGRDFATADGRVMVAVLTGRHWRDLVDATGLGEVSAALERAFGADFRRAGDRFTHREALGGVLAPWFAARTCAQVAEALKGTSVLWSRYRGFAEVARGLRDEPLMATLDQPGVGPHLAPGSPLRLGGASPPPVPAPTLGEHTEEVLRDVLSLPPARIAALRNAGAIA</sequence>
<keyword evidence="2" id="KW-0413">Isomerase</keyword>
<dbReference type="AlphaFoldDB" id="A0A239CD93"/>
<organism evidence="2 3">
    <name type="scientific">Actinomadura meyerae</name>
    <dbReference type="NCBI Taxonomy" id="240840"/>
    <lineage>
        <taxon>Bacteria</taxon>
        <taxon>Bacillati</taxon>
        <taxon>Actinomycetota</taxon>
        <taxon>Actinomycetes</taxon>
        <taxon>Streptosporangiales</taxon>
        <taxon>Thermomonosporaceae</taxon>
        <taxon>Actinomadura</taxon>
    </lineage>
</organism>
<keyword evidence="3" id="KW-1185">Reference proteome</keyword>
<evidence type="ECO:0000256" key="1">
    <source>
        <dbReference type="SAM" id="MobiDB-lite"/>
    </source>
</evidence>
<dbReference type="GO" id="GO:0016853">
    <property type="term" value="F:isomerase activity"/>
    <property type="evidence" value="ECO:0007669"/>
    <property type="project" value="UniProtKB-KW"/>
</dbReference>
<dbReference type="InterPro" id="IPR003673">
    <property type="entry name" value="CoA-Trfase_fam_III"/>
</dbReference>
<dbReference type="RefSeq" id="WP_089324077.1">
    <property type="nucleotide sequence ID" value="NZ_FZOR01000001.1"/>
</dbReference>
<dbReference type="InterPro" id="IPR023606">
    <property type="entry name" value="CoA-Trfase_III_dom_1_sf"/>
</dbReference>
<dbReference type="Pfam" id="PF02515">
    <property type="entry name" value="CoA_transf_3"/>
    <property type="match status" value="1"/>
</dbReference>
<dbReference type="InterPro" id="IPR044855">
    <property type="entry name" value="CoA-Trfase_III_dom3_sf"/>
</dbReference>
<dbReference type="Proteomes" id="UP000198318">
    <property type="component" value="Unassembled WGS sequence"/>
</dbReference>
<protein>
    <submittedName>
        <fullName evidence="2">2-methylfumaryl-CoA isomerase</fullName>
    </submittedName>
</protein>
<dbReference type="SUPFAM" id="SSF89796">
    <property type="entry name" value="CoA-transferase family III (CaiB/BaiF)"/>
    <property type="match status" value="1"/>
</dbReference>
<evidence type="ECO:0000313" key="3">
    <source>
        <dbReference type="Proteomes" id="UP000198318"/>
    </source>
</evidence>
<dbReference type="PANTHER" id="PTHR48228:SF5">
    <property type="entry name" value="ALPHA-METHYLACYL-COA RACEMASE"/>
    <property type="match status" value="1"/>
</dbReference>
<proteinExistence type="predicted"/>
<dbReference type="Gene3D" id="3.40.50.10540">
    <property type="entry name" value="Crotonobetainyl-coa:carnitine coa-transferase, domain 1"/>
    <property type="match status" value="1"/>
</dbReference>
<dbReference type="Gene3D" id="3.30.1540.10">
    <property type="entry name" value="formyl-coa transferase, domain 3"/>
    <property type="match status" value="1"/>
</dbReference>
<dbReference type="EMBL" id="FZOR01000001">
    <property type="protein sequence ID" value="SNS18167.1"/>
    <property type="molecule type" value="Genomic_DNA"/>
</dbReference>
<feature type="region of interest" description="Disordered" evidence="1">
    <location>
        <begin position="336"/>
        <end position="364"/>
    </location>
</feature>
<dbReference type="PANTHER" id="PTHR48228">
    <property type="entry name" value="SUCCINYL-COA--D-CITRAMALATE COA-TRANSFERASE"/>
    <property type="match status" value="1"/>
</dbReference>
<evidence type="ECO:0000313" key="2">
    <source>
        <dbReference type="EMBL" id="SNS18167.1"/>
    </source>
</evidence>
<gene>
    <name evidence="2" type="ORF">SAMN05443665_1001360</name>
</gene>
<accession>A0A239CD93</accession>
<dbReference type="OrthoDB" id="4251672at2"/>
<dbReference type="InterPro" id="IPR050509">
    <property type="entry name" value="CoA-transferase_III"/>
</dbReference>
<name>A0A239CD93_9ACTN</name>